<keyword evidence="5" id="KW-0812">Transmembrane</keyword>
<dbReference type="InterPro" id="IPR004090">
    <property type="entry name" value="Chemotax_Me-accpt_rcpt"/>
</dbReference>
<sequence>MFQTLTIAKKLTLGFACVISLLLLLAGFSYLNVTRLTNTVNWNIHTYEVITEANALLEQMLNLQTGSRGFLLTGDEDFLQPFQLGKVAFVEHYGRLRKLISDHPEQQKRLDALDALHREFVGYAEQLQAQRKRAGNDPRKQAVVLTVVREGRGKQLMDEFRVRIQQFTDTESLLLQQRQHAMKDVERSTRLLLVAGSLAAILLAALLAYAIIRGLMRQLGGEPAYASEVVRRIAEGDFTHTIVVRPGDDGSLLYNMAMMQAGLSRLIAQIKYAAETISVGAQQIAMGNNDLSRRTEQQAAALEETASSMEELTMTVKQNAESARQGKNMAEGVYDLAGKGGEAMRQVVSTMNSITESSRRIVDIIGVIDAIAFQTNILALNAAVEAARAGEQGRGFAVVAGEVRSLAQRSAAAAKEIKGLIGASVDKVEGGNRQVEAAGQTIEEVVRAVRRMAELINDVADASYEQSNGIQQVNTTVVQMDEVTQQNAALVEEAVSASESLAQQSRGLAESASRFRLSDEFTTQQGAVLPRVTLPPRRPAPRRQTTAATPSIPADARGAHAADEDWTEF</sequence>
<keyword evidence="3" id="KW-0807">Transducer</keyword>
<protein>
    <submittedName>
        <fullName evidence="7">Methyl-accepting chemotaxis protein</fullName>
    </submittedName>
</protein>
<evidence type="ECO:0000256" key="5">
    <source>
        <dbReference type="SAM" id="Phobius"/>
    </source>
</evidence>
<keyword evidence="5" id="KW-1133">Transmembrane helix</keyword>
<dbReference type="PROSITE" id="PS50111">
    <property type="entry name" value="CHEMOTAXIS_TRANSDUC_2"/>
    <property type="match status" value="1"/>
</dbReference>
<evidence type="ECO:0000256" key="3">
    <source>
        <dbReference type="PROSITE-ProRule" id="PRU00284"/>
    </source>
</evidence>
<keyword evidence="5" id="KW-0472">Membrane</keyword>
<feature type="transmembrane region" description="Helical" evidence="5">
    <location>
        <begin position="12"/>
        <end position="33"/>
    </location>
</feature>
<dbReference type="Gene3D" id="1.10.287.950">
    <property type="entry name" value="Methyl-accepting chemotaxis protein"/>
    <property type="match status" value="1"/>
</dbReference>
<evidence type="ECO:0000256" key="1">
    <source>
        <dbReference type="ARBA" id="ARBA00022481"/>
    </source>
</evidence>
<dbReference type="SUPFAM" id="SSF58104">
    <property type="entry name" value="Methyl-accepting chemotaxis protein (MCP) signaling domain"/>
    <property type="match status" value="1"/>
</dbReference>
<dbReference type="InterPro" id="IPR004089">
    <property type="entry name" value="MCPsignal_dom"/>
</dbReference>
<accession>A0ABY6DIU1</accession>
<dbReference type="PRINTS" id="PR00260">
    <property type="entry name" value="CHEMTRNSDUCR"/>
</dbReference>
<dbReference type="EMBL" id="CP106753">
    <property type="protein sequence ID" value="UXY13952.1"/>
    <property type="molecule type" value="Genomic_DNA"/>
</dbReference>
<dbReference type="CDD" id="cd19410">
    <property type="entry name" value="HK9-like_sensor"/>
    <property type="match status" value="1"/>
</dbReference>
<dbReference type="RefSeq" id="WP_263123250.1">
    <property type="nucleotide sequence ID" value="NZ_CP106753.1"/>
</dbReference>
<evidence type="ECO:0000259" key="6">
    <source>
        <dbReference type="PROSITE" id="PS50111"/>
    </source>
</evidence>
<dbReference type="InterPro" id="IPR051310">
    <property type="entry name" value="MCP_chemotaxis"/>
</dbReference>
<dbReference type="PANTHER" id="PTHR43531:SF14">
    <property type="entry name" value="METHYL-ACCEPTING CHEMOTAXIS PROTEIN I-RELATED"/>
    <property type="match status" value="1"/>
</dbReference>
<dbReference type="Proteomes" id="UP001061302">
    <property type="component" value="Chromosome"/>
</dbReference>
<organism evidence="7 8">
    <name type="scientific">Chitiniphilus purpureus</name>
    <dbReference type="NCBI Taxonomy" id="2981137"/>
    <lineage>
        <taxon>Bacteria</taxon>
        <taxon>Pseudomonadati</taxon>
        <taxon>Pseudomonadota</taxon>
        <taxon>Betaproteobacteria</taxon>
        <taxon>Neisseriales</taxon>
        <taxon>Chitinibacteraceae</taxon>
        <taxon>Chitiniphilus</taxon>
    </lineage>
</organism>
<dbReference type="CDD" id="cd11386">
    <property type="entry name" value="MCP_signal"/>
    <property type="match status" value="1"/>
</dbReference>
<dbReference type="InterPro" id="IPR007891">
    <property type="entry name" value="CHASE3"/>
</dbReference>
<feature type="transmembrane region" description="Helical" evidence="5">
    <location>
        <begin position="191"/>
        <end position="212"/>
    </location>
</feature>
<dbReference type="Pfam" id="PF05227">
    <property type="entry name" value="CHASE3"/>
    <property type="match status" value="1"/>
</dbReference>
<feature type="region of interest" description="Disordered" evidence="4">
    <location>
        <begin position="526"/>
        <end position="569"/>
    </location>
</feature>
<keyword evidence="8" id="KW-1185">Reference proteome</keyword>
<comment type="similarity">
    <text evidence="2">Belongs to the methyl-accepting chemotaxis (MCP) protein family.</text>
</comment>
<dbReference type="PANTHER" id="PTHR43531">
    <property type="entry name" value="PROTEIN ICFG"/>
    <property type="match status" value="1"/>
</dbReference>
<evidence type="ECO:0000256" key="2">
    <source>
        <dbReference type="ARBA" id="ARBA00029447"/>
    </source>
</evidence>
<proteinExistence type="inferred from homology"/>
<feature type="domain" description="Methyl-accepting transducer" evidence="6">
    <location>
        <begin position="273"/>
        <end position="502"/>
    </location>
</feature>
<dbReference type="Pfam" id="PF00015">
    <property type="entry name" value="MCPsignal"/>
    <property type="match status" value="1"/>
</dbReference>
<evidence type="ECO:0000313" key="8">
    <source>
        <dbReference type="Proteomes" id="UP001061302"/>
    </source>
</evidence>
<evidence type="ECO:0000256" key="4">
    <source>
        <dbReference type="SAM" id="MobiDB-lite"/>
    </source>
</evidence>
<gene>
    <name evidence="7" type="ORF">N8I74_11530</name>
</gene>
<dbReference type="SMART" id="SM00283">
    <property type="entry name" value="MA"/>
    <property type="match status" value="1"/>
</dbReference>
<name>A0ABY6DIU1_9NEIS</name>
<keyword evidence="1" id="KW-0488">Methylation</keyword>
<reference evidence="7" key="1">
    <citation type="submission" date="2022-10" db="EMBL/GenBank/DDBJ databases">
        <title>Chitiniphilus purpureus sp. nov., a novel chitin-degrading bacterium isolated from crawfish pond sediment.</title>
        <authorList>
            <person name="Li K."/>
        </authorList>
    </citation>
    <scope>NUCLEOTIDE SEQUENCE</scope>
    <source>
        <strain evidence="7">CD1</strain>
    </source>
</reference>
<evidence type="ECO:0000313" key="7">
    <source>
        <dbReference type="EMBL" id="UXY13952.1"/>
    </source>
</evidence>